<gene>
    <name evidence="2" type="ORF">T9R20_02380</name>
</gene>
<dbReference type="EMBL" id="CP139779">
    <property type="protein sequence ID" value="WQB70824.1"/>
    <property type="molecule type" value="Genomic_DNA"/>
</dbReference>
<evidence type="ECO:0000259" key="1">
    <source>
        <dbReference type="Pfam" id="PF00117"/>
    </source>
</evidence>
<dbReference type="PANTHER" id="PTHR42695:SF5">
    <property type="entry name" value="GLUTAMINE AMIDOTRANSFERASE YLR126C-RELATED"/>
    <property type="match status" value="1"/>
</dbReference>
<sequence length="248" mass="26555">MTSADLLYLCARPQEAAAEAEYASFREAMGVGSDRMDRHDLVRSALPDDALDRYRAVVVGGSPFNVVDPESTKTEVQRRVERDLERVAAAAAAGDGIAAMFTCYGISVVTRLLGGEVSRGFPEDAGPTTVSVTAAAHDDPLFASIEPAFAALTGHKEGTATLPPGAVHLATNEACPVQAYRVGDRLYTTQFHPELTPRAFTERMQVYRNDGYYDASDYDVIAGRVLAAPVSEPERLLAAFGARFGAHA</sequence>
<accession>A0ABZ0VC63</accession>
<dbReference type="SUPFAM" id="SSF52317">
    <property type="entry name" value="Class I glutamine amidotransferase-like"/>
    <property type="match status" value="1"/>
</dbReference>
<proteinExistence type="predicted"/>
<protein>
    <submittedName>
        <fullName evidence="2">GMP synthase</fullName>
    </submittedName>
</protein>
<reference evidence="2 3" key="1">
    <citation type="submission" date="2023-06" db="EMBL/GenBank/DDBJ databases">
        <title>Rock-solubilizing bacteria, Microbacterium invictum, promotes re-establishment of vegetation in rocky wasteland by accelerating rock bio-weathering and reshaping soil bacterial community.</title>
        <authorList>
            <person name="Liu C."/>
        </authorList>
    </citation>
    <scope>NUCLEOTIDE SEQUENCE [LARGE SCALE GENOMIC DNA]</scope>
    <source>
        <strain evidence="2 3">X-18</strain>
    </source>
</reference>
<evidence type="ECO:0000313" key="3">
    <source>
        <dbReference type="Proteomes" id="UP001324533"/>
    </source>
</evidence>
<dbReference type="InterPro" id="IPR029062">
    <property type="entry name" value="Class_I_gatase-like"/>
</dbReference>
<dbReference type="Pfam" id="PF00117">
    <property type="entry name" value="GATase"/>
    <property type="match status" value="1"/>
</dbReference>
<dbReference type="PANTHER" id="PTHR42695">
    <property type="entry name" value="GLUTAMINE AMIDOTRANSFERASE YLR126C-RELATED"/>
    <property type="match status" value="1"/>
</dbReference>
<dbReference type="Proteomes" id="UP001324533">
    <property type="component" value="Chromosome"/>
</dbReference>
<name>A0ABZ0VC63_9MICO</name>
<keyword evidence="3" id="KW-1185">Reference proteome</keyword>
<dbReference type="RefSeq" id="WP_322410960.1">
    <property type="nucleotide sequence ID" value="NZ_CP139779.1"/>
</dbReference>
<dbReference type="InterPro" id="IPR044992">
    <property type="entry name" value="ChyE-like"/>
</dbReference>
<feature type="domain" description="Glutamine amidotransferase" evidence="1">
    <location>
        <begin position="88"/>
        <end position="202"/>
    </location>
</feature>
<organism evidence="2 3">
    <name type="scientific">Microbacterium invictum</name>
    <dbReference type="NCBI Taxonomy" id="515415"/>
    <lineage>
        <taxon>Bacteria</taxon>
        <taxon>Bacillati</taxon>
        <taxon>Actinomycetota</taxon>
        <taxon>Actinomycetes</taxon>
        <taxon>Micrococcales</taxon>
        <taxon>Microbacteriaceae</taxon>
        <taxon>Microbacterium</taxon>
    </lineage>
</organism>
<dbReference type="InterPro" id="IPR017926">
    <property type="entry name" value="GATASE"/>
</dbReference>
<dbReference type="CDD" id="cd01741">
    <property type="entry name" value="GATase1_1"/>
    <property type="match status" value="1"/>
</dbReference>
<evidence type="ECO:0000313" key="2">
    <source>
        <dbReference type="EMBL" id="WQB70824.1"/>
    </source>
</evidence>
<dbReference type="Gene3D" id="3.40.50.880">
    <property type="match status" value="1"/>
</dbReference>